<feature type="transmembrane region" description="Helical" evidence="2">
    <location>
        <begin position="27"/>
        <end position="55"/>
    </location>
</feature>
<feature type="region of interest" description="Disordered" evidence="1">
    <location>
        <begin position="1"/>
        <end position="22"/>
    </location>
</feature>
<dbReference type="RefSeq" id="XP_025490582.1">
    <property type="nucleotide sequence ID" value="XM_025637023.1"/>
</dbReference>
<evidence type="ECO:0000313" key="3">
    <source>
        <dbReference type="EMBL" id="PYH80382.1"/>
    </source>
</evidence>
<evidence type="ECO:0008006" key="5">
    <source>
        <dbReference type="Google" id="ProtNLM"/>
    </source>
</evidence>
<evidence type="ECO:0000256" key="1">
    <source>
        <dbReference type="SAM" id="MobiDB-lite"/>
    </source>
</evidence>
<dbReference type="AlphaFoldDB" id="A0A319DLS8"/>
<keyword evidence="2" id="KW-1133">Transmembrane helix</keyword>
<evidence type="ECO:0000313" key="4">
    <source>
        <dbReference type="Proteomes" id="UP000248340"/>
    </source>
</evidence>
<protein>
    <recommendedName>
        <fullName evidence="5">Transmembrane protein</fullName>
    </recommendedName>
</protein>
<proteinExistence type="predicted"/>
<accession>A0A319DLS8</accession>
<sequence>MLALKPTQPTSAFSSSSSSSSSSITSFLIHLPIMMLIAITVTTIIVFFTVTFLACPSILRLASTQRASTRYTLGDLTYNLPNTQPRPRTSEPPPPSLTPLALYPKMPTRRDPFIMLQLLEAKASLEALLMELEAEWMRGHHSKTCLNRRDILNNLLVIISREIDVRQKVPPGLPKL</sequence>
<gene>
    <name evidence="3" type="ORF">BO82DRAFT_365953</name>
</gene>
<feature type="region of interest" description="Disordered" evidence="1">
    <location>
        <begin position="78"/>
        <end position="98"/>
    </location>
</feature>
<dbReference type="GeneID" id="37139764"/>
<name>A0A319DLS8_9EURO</name>
<keyword evidence="2" id="KW-0812">Transmembrane</keyword>
<keyword evidence="2" id="KW-0472">Membrane</keyword>
<reference evidence="3 4" key="1">
    <citation type="submission" date="2016-12" db="EMBL/GenBank/DDBJ databases">
        <title>The genomes of Aspergillus section Nigri reveals drivers in fungal speciation.</title>
        <authorList>
            <consortium name="DOE Joint Genome Institute"/>
            <person name="Vesth T.C."/>
            <person name="Nybo J."/>
            <person name="Theobald S."/>
            <person name="Brandl J."/>
            <person name="Frisvad J.C."/>
            <person name="Nielsen K.F."/>
            <person name="Lyhne E.K."/>
            <person name="Kogle M.E."/>
            <person name="Kuo A."/>
            <person name="Riley R."/>
            <person name="Clum A."/>
            <person name="Nolan M."/>
            <person name="Lipzen A."/>
            <person name="Salamov A."/>
            <person name="Henrissat B."/>
            <person name="Wiebenga A."/>
            <person name="De Vries R.P."/>
            <person name="Grigoriev I.V."/>
            <person name="Mortensen U.H."/>
            <person name="Andersen M.R."/>
            <person name="Baker S.E."/>
        </authorList>
    </citation>
    <scope>NUCLEOTIDE SEQUENCE [LARGE SCALE GENOMIC DNA]</scope>
    <source>
        <strain evidence="3 4">CBS 121591</strain>
    </source>
</reference>
<organism evidence="3 4">
    <name type="scientific">Aspergillus uvarum CBS 121591</name>
    <dbReference type="NCBI Taxonomy" id="1448315"/>
    <lineage>
        <taxon>Eukaryota</taxon>
        <taxon>Fungi</taxon>
        <taxon>Dikarya</taxon>
        <taxon>Ascomycota</taxon>
        <taxon>Pezizomycotina</taxon>
        <taxon>Eurotiomycetes</taxon>
        <taxon>Eurotiomycetidae</taxon>
        <taxon>Eurotiales</taxon>
        <taxon>Aspergillaceae</taxon>
        <taxon>Aspergillus</taxon>
        <taxon>Aspergillus subgen. Circumdati</taxon>
    </lineage>
</organism>
<evidence type="ECO:0000256" key="2">
    <source>
        <dbReference type="SAM" id="Phobius"/>
    </source>
</evidence>
<dbReference type="Proteomes" id="UP000248340">
    <property type="component" value="Unassembled WGS sequence"/>
</dbReference>
<dbReference type="VEuPathDB" id="FungiDB:BO82DRAFT_365953"/>
<keyword evidence="4" id="KW-1185">Reference proteome</keyword>
<dbReference type="EMBL" id="KZ821710">
    <property type="protein sequence ID" value="PYH80382.1"/>
    <property type="molecule type" value="Genomic_DNA"/>
</dbReference>